<feature type="compositionally biased region" description="Acidic residues" evidence="1">
    <location>
        <begin position="35"/>
        <end position="44"/>
    </location>
</feature>
<proteinExistence type="predicted"/>
<feature type="region of interest" description="Disordered" evidence="1">
    <location>
        <begin position="182"/>
        <end position="211"/>
    </location>
</feature>
<keyword evidence="3" id="KW-1185">Reference proteome</keyword>
<feature type="region of interest" description="Disordered" evidence="1">
    <location>
        <begin position="132"/>
        <end position="159"/>
    </location>
</feature>
<feature type="region of interest" description="Disordered" evidence="1">
    <location>
        <begin position="25"/>
        <end position="64"/>
    </location>
</feature>
<gene>
    <name evidence="2" type="ORF">KQX54_013567</name>
</gene>
<dbReference type="AlphaFoldDB" id="A0AAV7J417"/>
<accession>A0AAV7J417</accession>
<feature type="region of interest" description="Disordered" evidence="1">
    <location>
        <begin position="225"/>
        <end position="286"/>
    </location>
</feature>
<feature type="region of interest" description="Disordered" evidence="1">
    <location>
        <begin position="299"/>
        <end position="345"/>
    </location>
</feature>
<name>A0AAV7J417_COTGL</name>
<evidence type="ECO:0000256" key="1">
    <source>
        <dbReference type="SAM" id="MobiDB-lite"/>
    </source>
</evidence>
<feature type="region of interest" description="Disordered" evidence="1">
    <location>
        <begin position="450"/>
        <end position="469"/>
    </location>
</feature>
<feature type="compositionally biased region" description="Basic and acidic residues" evidence="1">
    <location>
        <begin position="225"/>
        <end position="236"/>
    </location>
</feature>
<evidence type="ECO:0000313" key="2">
    <source>
        <dbReference type="EMBL" id="KAH0564720.1"/>
    </source>
</evidence>
<dbReference type="Proteomes" id="UP000826195">
    <property type="component" value="Unassembled WGS sequence"/>
</dbReference>
<organism evidence="2 3">
    <name type="scientific">Cotesia glomerata</name>
    <name type="common">Lepidopteran parasitic wasp</name>
    <name type="synonym">Apanteles glomeratus</name>
    <dbReference type="NCBI Taxonomy" id="32391"/>
    <lineage>
        <taxon>Eukaryota</taxon>
        <taxon>Metazoa</taxon>
        <taxon>Ecdysozoa</taxon>
        <taxon>Arthropoda</taxon>
        <taxon>Hexapoda</taxon>
        <taxon>Insecta</taxon>
        <taxon>Pterygota</taxon>
        <taxon>Neoptera</taxon>
        <taxon>Endopterygota</taxon>
        <taxon>Hymenoptera</taxon>
        <taxon>Apocrita</taxon>
        <taxon>Ichneumonoidea</taxon>
        <taxon>Braconidae</taxon>
        <taxon>Microgastrinae</taxon>
        <taxon>Cotesia</taxon>
    </lineage>
</organism>
<dbReference type="EMBL" id="JAHXZJ010000002">
    <property type="protein sequence ID" value="KAH0564720.1"/>
    <property type="molecule type" value="Genomic_DNA"/>
</dbReference>
<sequence length="520" mass="57744">MKKMADSDACAQKIFVMKRPIGTKAVQRTHHRETQEEELEDDITPIDKESSLDETAGSTLAVPEKSYTVDLKNMSTKRRDPPSAKPFIINNTKDDMSNIKGKRLLICQLKSSKTKDRSENATLSVIGENSGASTEILPDKHSNTEKTCQPKRRNVVTPDFPESISTMDIEIDVRTTIDENLDDTLDLNDKERSTLSPTDAAEKDSPAGGENTRTALLELLESRAKSTKTDKKDMPHESSPIIDTTDSEEPPLVTEIENSPPENQNESMTPLSQNVPGTEIQKSPKRKFVQSLRFDVSGTEKRRKRCRTNNEDTRKGNILGDYAPEGKDTPAVNPTETEMPGETSPPRELVQYITETSCRQLNRDLDEISRLKTVRNIREKSPKRADVADDVIDSTLLIQNVLRLDNKSMRLLHRMSYSTPLPSKHRASGKKANKVHVVSNEIVSRKITAVRDKPESVDSPAPGESNPKAKSVVDALGVESHVVDESNTAIERDSVALGVNSPTLNQKDIETKSALSMQLV</sequence>
<comment type="caution">
    <text evidence="2">The sequence shown here is derived from an EMBL/GenBank/DDBJ whole genome shotgun (WGS) entry which is preliminary data.</text>
</comment>
<reference evidence="2 3" key="1">
    <citation type="journal article" date="2021" name="J. Hered.">
        <title>A chromosome-level genome assembly of the parasitoid wasp, Cotesia glomerata (Hymenoptera: Braconidae).</title>
        <authorList>
            <person name="Pinto B.J."/>
            <person name="Weis J.J."/>
            <person name="Gamble T."/>
            <person name="Ode P.J."/>
            <person name="Paul R."/>
            <person name="Zaspel J.M."/>
        </authorList>
    </citation>
    <scope>NUCLEOTIDE SEQUENCE [LARGE SCALE GENOMIC DNA]</scope>
    <source>
        <strain evidence="2">CgM1</strain>
    </source>
</reference>
<protein>
    <submittedName>
        <fullName evidence="2">Uncharacterized protein</fullName>
    </submittedName>
</protein>
<evidence type="ECO:0000313" key="3">
    <source>
        <dbReference type="Proteomes" id="UP000826195"/>
    </source>
</evidence>
<feature type="compositionally biased region" description="Polar residues" evidence="1">
    <location>
        <begin position="256"/>
        <end position="276"/>
    </location>
</feature>